<dbReference type="InterPro" id="IPR025348">
    <property type="entry name" value="DUF4252"/>
</dbReference>
<evidence type="ECO:0008006" key="4">
    <source>
        <dbReference type="Google" id="ProtNLM"/>
    </source>
</evidence>
<evidence type="ECO:0000313" key="2">
    <source>
        <dbReference type="EMBL" id="SDR65111.1"/>
    </source>
</evidence>
<dbReference type="AlphaFoldDB" id="A0A1H1KRY0"/>
<accession>A0A1H1KRY0</accession>
<dbReference type="RefSeq" id="WP_089660810.1">
    <property type="nucleotide sequence ID" value="NZ_LT629745.1"/>
</dbReference>
<feature type="chain" id="PRO_5009252723" description="DUF4252 domain-containing protein" evidence="1">
    <location>
        <begin position="20"/>
        <end position="175"/>
    </location>
</feature>
<protein>
    <recommendedName>
        <fullName evidence="4">DUF4252 domain-containing protein</fullName>
    </recommendedName>
</protein>
<evidence type="ECO:0000313" key="3">
    <source>
        <dbReference type="Proteomes" id="UP000198858"/>
    </source>
</evidence>
<dbReference type="STRING" id="1250231.SAMN04488552_0051"/>
<sequence length="175" mass="19944">MNKLVITLLLAIAPMFSQSQNFEKYEDMKDVDAMVMTSKMFKMLAKVDLSENDPEAREYMKLIENLDRIQIYKSSNSNIMSQMATDVKSYLQKGSLEELMRVNDNGQNIKFYSLPGKNDNYVRELFMYLEGTEGDKPMSVILSITGEIDLSQLSKLTSDLKVPGAEELKKANKKS</sequence>
<dbReference type="Pfam" id="PF14060">
    <property type="entry name" value="DUF4252"/>
    <property type="match status" value="1"/>
</dbReference>
<feature type="signal peptide" evidence="1">
    <location>
        <begin position="1"/>
        <end position="19"/>
    </location>
</feature>
<name>A0A1H1KRY0_9FLAO</name>
<reference evidence="2 3" key="1">
    <citation type="submission" date="2016-10" db="EMBL/GenBank/DDBJ databases">
        <authorList>
            <person name="Varghese N."/>
            <person name="Submissions S."/>
        </authorList>
    </citation>
    <scope>NUCLEOTIDE SEQUENCE [LARGE SCALE GENOMIC DNA]</scope>
    <source>
        <strain evidence="2 3">Mar_2010_102</strain>
    </source>
</reference>
<dbReference type="EMBL" id="LT629745">
    <property type="protein sequence ID" value="SDR65111.1"/>
    <property type="molecule type" value="Genomic_DNA"/>
</dbReference>
<proteinExistence type="predicted"/>
<organism evidence="2 3">
    <name type="scientific">Christiangramia echinicola</name>
    <dbReference type="NCBI Taxonomy" id="279359"/>
    <lineage>
        <taxon>Bacteria</taxon>
        <taxon>Pseudomonadati</taxon>
        <taxon>Bacteroidota</taxon>
        <taxon>Flavobacteriia</taxon>
        <taxon>Flavobacteriales</taxon>
        <taxon>Flavobacteriaceae</taxon>
        <taxon>Christiangramia</taxon>
    </lineage>
</organism>
<keyword evidence="1" id="KW-0732">Signal</keyword>
<gene>
    <name evidence="2" type="ORF">SAMN04488552_0051</name>
</gene>
<keyword evidence="3" id="KW-1185">Reference proteome</keyword>
<dbReference type="Proteomes" id="UP000198858">
    <property type="component" value="Chromosome I"/>
</dbReference>
<evidence type="ECO:0000256" key="1">
    <source>
        <dbReference type="SAM" id="SignalP"/>
    </source>
</evidence>